<dbReference type="SUPFAM" id="SSF48310">
    <property type="entry name" value="Aldehyde ferredoxin oxidoreductase, C-terminal domains"/>
    <property type="match status" value="1"/>
</dbReference>
<dbReference type="Gene3D" id="1.10.599.10">
    <property type="entry name" value="Aldehyde Ferredoxin Oxidoreductase Protein, subunit A, domain 3"/>
    <property type="match status" value="1"/>
</dbReference>
<dbReference type="Gene3D" id="3.60.9.10">
    <property type="entry name" value="Aldehyde ferredoxin oxidoreductase, N-terminal domain"/>
    <property type="match status" value="1"/>
</dbReference>
<dbReference type="eggNOG" id="arCOG00706">
    <property type="taxonomic scope" value="Archaea"/>
</dbReference>
<gene>
    <name evidence="10" type="ordered locus">Cmaq_0338</name>
</gene>
<dbReference type="KEGG" id="cma:Cmaq_0338"/>
<dbReference type="Pfam" id="PF01314">
    <property type="entry name" value="AFOR_C"/>
    <property type="match status" value="1"/>
</dbReference>
<dbReference type="RefSeq" id="WP_012185404.1">
    <property type="nucleotide sequence ID" value="NC_009954.1"/>
</dbReference>
<evidence type="ECO:0000313" key="11">
    <source>
        <dbReference type="Proteomes" id="UP000001137"/>
    </source>
</evidence>
<evidence type="ECO:0000256" key="4">
    <source>
        <dbReference type="ARBA" id="ARBA00022723"/>
    </source>
</evidence>
<dbReference type="InterPro" id="IPR001203">
    <property type="entry name" value="OxRdtase_Ald_Fedxn_C"/>
</dbReference>
<dbReference type="PANTHER" id="PTHR30038:SF0">
    <property type="entry name" value="TUNGSTEN-CONTAINING ALDEHYDE FERREDOXIN OXIDOREDUCTASE"/>
    <property type="match status" value="1"/>
</dbReference>
<dbReference type="Proteomes" id="UP000001137">
    <property type="component" value="Chromosome"/>
</dbReference>
<dbReference type="OrthoDB" id="30771at2157"/>
<accession>A8MB94</accession>
<dbReference type="GeneID" id="5710478"/>
<keyword evidence="11" id="KW-1185">Reference proteome</keyword>
<dbReference type="GO" id="GO:0009055">
    <property type="term" value="F:electron transfer activity"/>
    <property type="evidence" value="ECO:0007669"/>
    <property type="project" value="InterPro"/>
</dbReference>
<dbReference type="InterPro" id="IPR013984">
    <property type="entry name" value="Ald_Fedxn_OxRdtase_dom2"/>
</dbReference>
<dbReference type="Gene3D" id="1.10.569.10">
    <property type="entry name" value="Aldehyde Ferredoxin Oxidoreductase Protein, subunit A, domain 2"/>
    <property type="match status" value="1"/>
</dbReference>
<evidence type="ECO:0000256" key="5">
    <source>
        <dbReference type="ARBA" id="ARBA00023002"/>
    </source>
</evidence>
<dbReference type="PANTHER" id="PTHR30038">
    <property type="entry name" value="ALDEHYDE FERREDOXIN OXIDOREDUCTASE"/>
    <property type="match status" value="1"/>
</dbReference>
<proteinExistence type="inferred from homology"/>
<evidence type="ECO:0000256" key="3">
    <source>
        <dbReference type="ARBA" id="ARBA00022485"/>
    </source>
</evidence>
<keyword evidence="7" id="KW-0411">Iron-sulfur</keyword>
<dbReference type="EMBL" id="CP000852">
    <property type="protein sequence ID" value="ABW01184.1"/>
    <property type="molecule type" value="Genomic_DNA"/>
</dbReference>
<dbReference type="SMART" id="SM00790">
    <property type="entry name" value="AFOR_N"/>
    <property type="match status" value="1"/>
</dbReference>
<keyword evidence="5 10" id="KW-0560">Oxidoreductase</keyword>
<dbReference type="GO" id="GO:0051539">
    <property type="term" value="F:4 iron, 4 sulfur cluster binding"/>
    <property type="evidence" value="ECO:0007669"/>
    <property type="project" value="UniProtKB-KW"/>
</dbReference>
<dbReference type="HOGENOM" id="CLU_020364_1_0_2"/>
<comment type="cofactor">
    <cofactor evidence="1">
        <name>[4Fe-4S] cluster</name>
        <dbReference type="ChEBI" id="CHEBI:49883"/>
    </cofactor>
</comment>
<comment type="similarity">
    <text evidence="2">Belongs to the AOR/FOR family.</text>
</comment>
<evidence type="ECO:0000259" key="9">
    <source>
        <dbReference type="SMART" id="SM00790"/>
    </source>
</evidence>
<dbReference type="GO" id="GO:0033726">
    <property type="term" value="F:aldehyde ferredoxin oxidoreductase activity"/>
    <property type="evidence" value="ECO:0007669"/>
    <property type="project" value="UniProtKB-EC"/>
</dbReference>
<keyword evidence="6" id="KW-0408">Iron</keyword>
<comment type="cofactor">
    <cofactor evidence="8">
        <name>tungstopterin</name>
        <dbReference type="ChEBI" id="CHEBI:30402"/>
    </cofactor>
</comment>
<evidence type="ECO:0000256" key="2">
    <source>
        <dbReference type="ARBA" id="ARBA00011032"/>
    </source>
</evidence>
<dbReference type="InterPro" id="IPR013983">
    <property type="entry name" value="Ald_Fedxn_OxRdtase_N"/>
</dbReference>
<dbReference type="EC" id="1.2.7.5" evidence="10"/>
<evidence type="ECO:0000256" key="8">
    <source>
        <dbReference type="ARBA" id="ARBA00049934"/>
    </source>
</evidence>
<keyword evidence="4" id="KW-0479">Metal-binding</keyword>
<sequence length="620" mass="68673">MAIFRILRVNLSTETFNEEVVKDDLLKSFLGGRGLAAYYAFKEIPRGIDPLDPSNKLYIFSGPLSGVATLSTSRVNVTTRSVLNGVYTHSNAGGNFSYWLRRSGYDGIIIEGKAEEPVYLVVKNGEPSLKPAKHIWGKWTGSATKIILTENGFPPDETKAGVAVIGPAGENLVKFAGIRFSDYERFAGRGGVGAVMGSKRLKGILVWGTRDLYRELVDKNAFMKVNNEIVKRLVTHDTTKALHAYGTNVLMNLVQAVGGLPHYNFAGTGLIKNVDDVSGELIKSKYVVETHGCFNCPIACTQITMVKSGPFKVPGEKIKYEYENTWALGPNIGLTNAEPVLKLEKLANELGMDTISLGNTLAVATELSKMGKLKLDVDWSDAASYIDLTYKIAYREGIGDELAEGDYRLAMKYNAPETFTGARGQGLPAYDPRAHKGFALAYYTANRGGDHLEAYTPTWEILSTVFGKPGKVDPHDDSPAGIDLQARLVKWNQDLFAVVDSSIFCKFENLVPNVNTEQDIANLYNAAYGWDLTPDDVLTIGERIFNMERLFWVREGKWVKDELPPRMREPIPDGPAKGHTASRMFDEGIKKYYELRGWVNGKPTRDTLRKLGLSEFEYVL</sequence>
<evidence type="ECO:0000256" key="6">
    <source>
        <dbReference type="ARBA" id="ARBA00023004"/>
    </source>
</evidence>
<reference evidence="10 11" key="1">
    <citation type="submission" date="2007-10" db="EMBL/GenBank/DDBJ databases">
        <title>Complete sequence of Caldivirga maquilingensis IC-167.</title>
        <authorList>
            <consortium name="US DOE Joint Genome Institute"/>
            <person name="Copeland A."/>
            <person name="Lucas S."/>
            <person name="Lapidus A."/>
            <person name="Barry K."/>
            <person name="Glavina del Rio T."/>
            <person name="Dalin E."/>
            <person name="Tice H."/>
            <person name="Pitluck S."/>
            <person name="Saunders E."/>
            <person name="Brettin T."/>
            <person name="Bruce D."/>
            <person name="Detter J.C."/>
            <person name="Han C."/>
            <person name="Schmutz J."/>
            <person name="Larimer F."/>
            <person name="Land M."/>
            <person name="Hauser L."/>
            <person name="Kyrpides N."/>
            <person name="Ivanova N."/>
            <person name="Biddle J.F."/>
            <person name="Zhang Z."/>
            <person name="Fitz-Gibbon S.T."/>
            <person name="Lowe T.M."/>
            <person name="Saltikov C."/>
            <person name="House C.H."/>
            <person name="Richardson P."/>
        </authorList>
    </citation>
    <scope>NUCLEOTIDE SEQUENCE [LARGE SCALE GENOMIC DNA]</scope>
    <source>
        <strain evidence="11">ATCC 700844 / DSM 13496 / JCM 10307 / IC-167</strain>
    </source>
</reference>
<organism evidence="10 11">
    <name type="scientific">Caldivirga maquilingensis (strain ATCC 700844 / DSM 13496 / JCM 10307 / IC-167)</name>
    <dbReference type="NCBI Taxonomy" id="397948"/>
    <lineage>
        <taxon>Archaea</taxon>
        <taxon>Thermoproteota</taxon>
        <taxon>Thermoprotei</taxon>
        <taxon>Thermoproteales</taxon>
        <taxon>Thermoproteaceae</taxon>
        <taxon>Caldivirga</taxon>
    </lineage>
</organism>
<dbReference type="InterPro" id="IPR051919">
    <property type="entry name" value="W-dependent_AOR"/>
</dbReference>
<evidence type="ECO:0000313" key="10">
    <source>
        <dbReference type="EMBL" id="ABW01184.1"/>
    </source>
</evidence>
<dbReference type="InterPro" id="IPR013985">
    <property type="entry name" value="Ald_Fedxn_OxRdtase_dom3"/>
</dbReference>
<feature type="domain" description="Aldehyde ferredoxin oxidoreductase N-terminal" evidence="9">
    <location>
        <begin position="4"/>
        <end position="210"/>
    </location>
</feature>
<dbReference type="InterPro" id="IPR036021">
    <property type="entry name" value="Tungsten_al_ferr_oxy-like_C"/>
</dbReference>
<evidence type="ECO:0000256" key="1">
    <source>
        <dbReference type="ARBA" id="ARBA00001966"/>
    </source>
</evidence>
<keyword evidence="3" id="KW-0004">4Fe-4S</keyword>
<protein>
    <submittedName>
        <fullName evidence="10">Aldehyde ferredoxin oxidoreductase</fullName>
        <ecNumber evidence="10">1.2.7.5</ecNumber>
    </submittedName>
</protein>
<dbReference type="AlphaFoldDB" id="A8MB94"/>
<name>A8MB94_CALMQ</name>
<dbReference type="SUPFAM" id="SSF56228">
    <property type="entry name" value="Aldehyde ferredoxin oxidoreductase, N-terminal domain"/>
    <property type="match status" value="1"/>
</dbReference>
<dbReference type="STRING" id="397948.Cmaq_0338"/>
<evidence type="ECO:0000256" key="7">
    <source>
        <dbReference type="ARBA" id="ARBA00023014"/>
    </source>
</evidence>
<dbReference type="InterPro" id="IPR036503">
    <property type="entry name" value="Ald_Fedxn_OxRdtase_N_sf"/>
</dbReference>
<dbReference type="Pfam" id="PF02730">
    <property type="entry name" value="AFOR_N"/>
    <property type="match status" value="1"/>
</dbReference>
<dbReference type="GO" id="GO:0046872">
    <property type="term" value="F:metal ion binding"/>
    <property type="evidence" value="ECO:0007669"/>
    <property type="project" value="UniProtKB-KW"/>
</dbReference>